<evidence type="ECO:0000313" key="2">
    <source>
        <dbReference type="Proteomes" id="UP000234323"/>
    </source>
</evidence>
<proteinExistence type="predicted"/>
<organism evidence="1 2">
    <name type="scientific">Rhizophagus irregularis</name>
    <dbReference type="NCBI Taxonomy" id="588596"/>
    <lineage>
        <taxon>Eukaryota</taxon>
        <taxon>Fungi</taxon>
        <taxon>Fungi incertae sedis</taxon>
        <taxon>Mucoromycota</taxon>
        <taxon>Glomeromycotina</taxon>
        <taxon>Glomeromycetes</taxon>
        <taxon>Glomerales</taxon>
        <taxon>Glomeraceae</taxon>
        <taxon>Rhizophagus</taxon>
    </lineage>
</organism>
<dbReference type="Proteomes" id="UP000234323">
    <property type="component" value="Unassembled WGS sequence"/>
</dbReference>
<dbReference type="AlphaFoldDB" id="A0A2I1G7Q3"/>
<dbReference type="EMBL" id="LLXI01000209">
    <property type="protein sequence ID" value="PKY42673.1"/>
    <property type="molecule type" value="Genomic_DNA"/>
</dbReference>
<comment type="caution">
    <text evidence="1">The sequence shown here is derived from an EMBL/GenBank/DDBJ whole genome shotgun (WGS) entry which is preliminary data.</text>
</comment>
<sequence>MKDKNKLNNIILSKEPDITNPEIIQKVINTMRLDIYYNSLGAINSINSAFNSTTRT</sequence>
<reference evidence="1 2" key="1">
    <citation type="submission" date="2015-10" db="EMBL/GenBank/DDBJ databases">
        <title>Genome analyses suggest a sexual origin of heterokaryosis in a supposedly ancient asexual fungus.</title>
        <authorList>
            <person name="Ropars J."/>
            <person name="Sedzielewska K."/>
            <person name="Noel J."/>
            <person name="Charron P."/>
            <person name="Farinelli L."/>
            <person name="Marton T."/>
            <person name="Kruger M."/>
            <person name="Pelin A."/>
            <person name="Brachmann A."/>
            <person name="Corradi N."/>
        </authorList>
    </citation>
    <scope>NUCLEOTIDE SEQUENCE [LARGE SCALE GENOMIC DNA]</scope>
    <source>
        <strain evidence="1 2">A4</strain>
    </source>
</reference>
<name>A0A2I1G7Q3_9GLOM</name>
<protein>
    <submittedName>
        <fullName evidence="1">Uncharacterized protein</fullName>
    </submittedName>
</protein>
<evidence type="ECO:0000313" key="1">
    <source>
        <dbReference type="EMBL" id="PKY42673.1"/>
    </source>
</evidence>
<keyword evidence="2" id="KW-1185">Reference proteome</keyword>
<gene>
    <name evidence="1" type="ORF">RhiirA4_456510</name>
</gene>
<accession>A0A2I1G7Q3</accession>